<dbReference type="SMART" id="SM00060">
    <property type="entry name" value="FN3"/>
    <property type="match status" value="2"/>
</dbReference>
<reference evidence="5" key="1">
    <citation type="submission" date="2022-03" db="EMBL/GenBank/DDBJ databases">
        <authorList>
            <person name="Alioto T."/>
            <person name="Alioto T."/>
            <person name="Gomez Garrido J."/>
        </authorList>
    </citation>
    <scope>NUCLEOTIDE SEQUENCE</scope>
</reference>
<name>A0AAD1W7S9_PELCU</name>
<evidence type="ECO:0000313" key="6">
    <source>
        <dbReference type="Proteomes" id="UP001295444"/>
    </source>
</evidence>
<feature type="region of interest" description="Disordered" evidence="2">
    <location>
        <begin position="745"/>
        <end position="769"/>
    </location>
</feature>
<dbReference type="InterPro" id="IPR043136">
    <property type="entry name" value="B30.2/SPRY_sf"/>
</dbReference>
<dbReference type="CDD" id="cd00063">
    <property type="entry name" value="FN3"/>
    <property type="match status" value="2"/>
</dbReference>
<dbReference type="InterPro" id="IPR013783">
    <property type="entry name" value="Ig-like_fold"/>
</dbReference>
<dbReference type="Gene3D" id="2.60.40.10">
    <property type="entry name" value="Immunoglobulins"/>
    <property type="match status" value="2"/>
</dbReference>
<proteinExistence type="predicted"/>
<dbReference type="Gene3D" id="2.60.120.920">
    <property type="match status" value="1"/>
</dbReference>
<evidence type="ECO:0000259" key="4">
    <source>
        <dbReference type="PROSITE" id="PS50853"/>
    </source>
</evidence>
<dbReference type="Pfam" id="PF00622">
    <property type="entry name" value="SPRY"/>
    <property type="match status" value="1"/>
</dbReference>
<keyword evidence="6" id="KW-1185">Reference proteome</keyword>
<feature type="domain" description="B30.2/SPRY" evidence="3">
    <location>
        <begin position="1339"/>
        <end position="1527"/>
    </location>
</feature>
<dbReference type="EMBL" id="OW240916">
    <property type="protein sequence ID" value="CAH2297280.1"/>
    <property type="molecule type" value="Genomic_DNA"/>
</dbReference>
<feature type="compositionally biased region" description="Basic and acidic residues" evidence="2">
    <location>
        <begin position="681"/>
        <end position="694"/>
    </location>
</feature>
<protein>
    <submittedName>
        <fullName evidence="5">Cardiomyopathy-associated 5</fullName>
    </submittedName>
</protein>
<feature type="compositionally biased region" description="Polar residues" evidence="2">
    <location>
        <begin position="539"/>
        <end position="548"/>
    </location>
</feature>
<dbReference type="InterPro" id="IPR003877">
    <property type="entry name" value="SPRY_dom"/>
</dbReference>
<dbReference type="InterPro" id="IPR001870">
    <property type="entry name" value="B30.2/SPRY"/>
</dbReference>
<evidence type="ECO:0000256" key="2">
    <source>
        <dbReference type="SAM" id="MobiDB-lite"/>
    </source>
</evidence>
<dbReference type="PANTHER" id="PTHR24099">
    <property type="entry name" value="E3 UBIQUITIN-PROTEIN LIGASE TRIM36-RELATED"/>
    <property type="match status" value="1"/>
</dbReference>
<organism evidence="5 6">
    <name type="scientific">Pelobates cultripes</name>
    <name type="common">Western spadefoot toad</name>
    <dbReference type="NCBI Taxonomy" id="61616"/>
    <lineage>
        <taxon>Eukaryota</taxon>
        <taxon>Metazoa</taxon>
        <taxon>Chordata</taxon>
        <taxon>Craniata</taxon>
        <taxon>Vertebrata</taxon>
        <taxon>Euteleostomi</taxon>
        <taxon>Amphibia</taxon>
        <taxon>Batrachia</taxon>
        <taxon>Anura</taxon>
        <taxon>Pelobatoidea</taxon>
        <taxon>Pelobatidae</taxon>
        <taxon>Pelobates</taxon>
    </lineage>
</organism>
<dbReference type="SUPFAM" id="SSF57845">
    <property type="entry name" value="B-box zinc-binding domain"/>
    <property type="match status" value="1"/>
</dbReference>
<dbReference type="Gene3D" id="3.30.160.60">
    <property type="entry name" value="Classic Zinc Finger"/>
    <property type="match status" value="1"/>
</dbReference>
<feature type="region of interest" description="Disordered" evidence="2">
    <location>
        <begin position="528"/>
        <end position="548"/>
    </location>
</feature>
<feature type="compositionally biased region" description="Polar residues" evidence="2">
    <location>
        <begin position="455"/>
        <end position="464"/>
    </location>
</feature>
<dbReference type="InterPro" id="IPR013320">
    <property type="entry name" value="ConA-like_dom_sf"/>
</dbReference>
<feature type="domain" description="Fibronectin type-III" evidence="4">
    <location>
        <begin position="1265"/>
        <end position="1357"/>
    </location>
</feature>
<feature type="compositionally biased region" description="Basic and acidic residues" evidence="2">
    <location>
        <begin position="478"/>
        <end position="491"/>
    </location>
</feature>
<keyword evidence="1" id="KW-0175">Coiled coil</keyword>
<feature type="domain" description="Fibronectin type-III" evidence="4">
    <location>
        <begin position="1163"/>
        <end position="1264"/>
    </location>
</feature>
<dbReference type="InterPro" id="IPR036116">
    <property type="entry name" value="FN3_sf"/>
</dbReference>
<feature type="region of interest" description="Disordered" evidence="2">
    <location>
        <begin position="455"/>
        <end position="491"/>
    </location>
</feature>
<evidence type="ECO:0000259" key="3">
    <source>
        <dbReference type="PROSITE" id="PS50188"/>
    </source>
</evidence>
<dbReference type="InterPro" id="IPR050617">
    <property type="entry name" value="E3_ligase_FN3/SPRY"/>
</dbReference>
<dbReference type="InterPro" id="IPR003961">
    <property type="entry name" value="FN3_dom"/>
</dbReference>
<gene>
    <name evidence="5" type="ORF">PECUL_23A005231</name>
</gene>
<dbReference type="InterPro" id="IPR003879">
    <property type="entry name" value="Butyrophylin_SPRY"/>
</dbReference>
<dbReference type="PROSITE" id="PS50853">
    <property type="entry name" value="FN3"/>
    <property type="match status" value="2"/>
</dbReference>
<feature type="region of interest" description="Disordered" evidence="2">
    <location>
        <begin position="672"/>
        <end position="694"/>
    </location>
</feature>
<evidence type="ECO:0000256" key="1">
    <source>
        <dbReference type="ARBA" id="ARBA00023054"/>
    </source>
</evidence>
<dbReference type="GO" id="GO:0005737">
    <property type="term" value="C:cytoplasm"/>
    <property type="evidence" value="ECO:0007669"/>
    <property type="project" value="TreeGrafter"/>
</dbReference>
<dbReference type="PANTHER" id="PTHR24099:SF7">
    <property type="entry name" value="CARDIOMYOPATHY-ASSOCIATED PROTEIN 5"/>
    <property type="match status" value="1"/>
</dbReference>
<feature type="region of interest" description="Disordered" evidence="2">
    <location>
        <begin position="572"/>
        <end position="593"/>
    </location>
</feature>
<dbReference type="SUPFAM" id="SSF49265">
    <property type="entry name" value="Fibronectin type III"/>
    <property type="match status" value="1"/>
</dbReference>
<feature type="region of interest" description="Disordered" evidence="2">
    <location>
        <begin position="1153"/>
        <end position="1172"/>
    </location>
</feature>
<accession>A0AAD1W7S9</accession>
<feature type="region of interest" description="Disordered" evidence="2">
    <location>
        <begin position="1"/>
        <end position="27"/>
    </location>
</feature>
<dbReference type="PRINTS" id="PR01407">
    <property type="entry name" value="BUTYPHLNCDUF"/>
</dbReference>
<evidence type="ECO:0000313" key="5">
    <source>
        <dbReference type="EMBL" id="CAH2297280.1"/>
    </source>
</evidence>
<dbReference type="Proteomes" id="UP001295444">
    <property type="component" value="Chromosome 05"/>
</dbReference>
<dbReference type="SUPFAM" id="SSF49899">
    <property type="entry name" value="Concanavalin A-like lectins/glucanases"/>
    <property type="match status" value="1"/>
</dbReference>
<sequence>MESLVPSECDRASEISSCLDDEAPPDSVLNAEDKEELTQSLKDAVDVEDVKPKLQCLMSNPSFSMVTVQCEDSGIHWETSSSRCSTPWASEASTTSDVYSMDSSSVGTPGKVIFIMDEGKLLRKRARASSQFSRHSLHPKKSVLSHQKEECAENMEQAVKGAIEKAKSQSFKLAERSNNLHDSTGISSGDEAYSPLVLSEETAIKRKKIVDSKIHKLKTVPEQNVDIKEKSLEESSELSAAETASQVKSVPTVQLGSLNKKDLETVVSSLDDTRNILSEEFEQEKSNLSNSLVQANLTVIQSHKPSTDNLITEETVVQPLSADRLDTERSHTQNLTVLESLSRQPTSSLLYLTDKNESSNLQSDNIKSVIVSKKDLPKEGLVDLPLSQPFAERIRGTTVGIGQKTSDLHKISPSALEDEIKKQEVADIPTAGNLPTEDFNVSNNSLTQLATNNLKGEQPVSGNVNKLLPPQEQKSKHHESDTDSRESLEKQPDIFSIVPEGSEMVNILEPHLVSSVDQEASNKKQDKLEYFNEKPKLSTKPSNQSDLSSIKSNVLRDTNLKRNREIRAQPGENANGLENMNKDTSENTKQLNPEKSTNEVDYFEKFTLVDDKIPIECEMGKSSLEAKMVNIKQETCYPTTEKEKSDEYDYYLIENFDESFYGVTKSEDEFVNPIGNSLQESPRDGKDNSKEDAVKPDVTTLFNAEEGVLSKSFFFPTSYPINPELLQEPPALAFLYEDLYEKATKDENNPSDEENNGSEGSFHSRISDDDGTGIYFEKYNLKDEIPFDKFKHHQREHTEEFYDLPHSEEVEYENAAQGKKHVEMFPPVGIQVYEQFSEEEERDKKPQEMIDIVEAILKEAKGQNVGLLNKDGLKAGVSQEGENQNLESDIAKSLDFVVISQDDLDELDEELKFEDLGHDSDGEFEMVTDVGQGGPMDHEESGFEIIQHEKSAELSEPSLTDRKAAQIDTYCYTCKIPILAIDKIFGDHKDHDVTTIDNAVTEMTTNLEDLYDKLQENSLKTEDFVSRVEALFNDVEKNYTETEKILREQNEEMIQKVFAQHTEQRESFEGMKKMKLEYLQDQIVNFQKNIDLSKEIMERTIKELEETDPVVFLSLHDEMNKRLMEALENMLSLDKMPNAKSLFEKCSGESTKEDVNTQKCPPVPHTPKLKAQELSSATSTTITVYWSMSQEDVIDCFQVYCMEEPQGNRENYGLLEEYRVMVKESFCILEDLEPDKCYSVWVMAVNNTGCSFPSDRASFRTAPSTPVIKAEECTVCWDTAVIRWTTTHPEYTDSFTLEWCKQYSSEGEGLRSVSGVKGQQLKVSLQPNENYFFYVRATNSFGTSEQSEAALISTKGTRFHLLRDMAHPALDLSPDGTVISISEQSEISGIPLVLGELLPATGRHYWEMMVTGCSAYSVGATFQPSADESPFVEECTSWCMQCYSSSTSFSYKFLHNEVLGEVHLTEPPVRVGILLDYTTGRLSFYNVQKGNLLFTFRHRFTEAAHPTFALEAYGELHLHTGIELPRFAKDS</sequence>
<dbReference type="PROSITE" id="PS50188">
    <property type="entry name" value="B302_SPRY"/>
    <property type="match status" value="1"/>
</dbReference>